<reference evidence="7 8" key="1">
    <citation type="submission" date="2018-10" db="EMBL/GenBank/DDBJ databases">
        <title>Genomic Encyclopedia of Type Strains, Phase IV (KMG-IV): sequencing the most valuable type-strain genomes for metagenomic binning, comparative biology and taxonomic classification.</title>
        <authorList>
            <person name="Goeker M."/>
        </authorList>
    </citation>
    <scope>NUCLEOTIDE SEQUENCE [LARGE SCALE GENOMIC DNA]</scope>
    <source>
        <strain evidence="7 8">DSM 4734</strain>
    </source>
</reference>
<protein>
    <submittedName>
        <fullName evidence="7">Enterochelin esterase family protein</fullName>
    </submittedName>
</protein>
<proteinExistence type="inferred from homology"/>
<sequence length="423" mass="45548">MRTGIAGLLVVSLALAATVSRVGAQTPTPDSSPLVMAIETMLVERPHARDEAWRTLAQPRLPRRTPDPDDPERTLVTFAWRGGPQTRSVRLDSVVNAAHARQPVTDYIADFTLPLRRVEGADIWTLTLSLPRDVEAVYSFLVEDDSGLRRWSDPANPARLGGADGESLLRLDRAAPADIHRPLAFDEVIEAQQLDIDSAALGRRVRTQVHRMPGAPDDAPLLILYDAFLWGQRAPASDLLVRLAERSAIPSTHLVLIDQLDAASAGHAYADQAVFIADELLPALAREVGLAPRRETTLLAGASRRGLSASLTALARPDRIGGVISLSGSFYWAPDGEAPQWAARQLGDAPVDAPRFHLAAGRLETVATSTNQGHVMLDTNTAMTDALLAHGYPAELAVYPGGHDIAGWRNALAEGLVVLLGER</sequence>
<evidence type="ECO:0000256" key="2">
    <source>
        <dbReference type="ARBA" id="ARBA00022490"/>
    </source>
</evidence>
<dbReference type="Pfam" id="PF11806">
    <property type="entry name" value="Enterochelin_N"/>
    <property type="match status" value="1"/>
</dbReference>
<dbReference type="InterPro" id="IPR014756">
    <property type="entry name" value="Ig_E-set"/>
</dbReference>
<dbReference type="EMBL" id="RBIM01000001">
    <property type="protein sequence ID" value="RKR03948.1"/>
    <property type="molecule type" value="Genomic_DNA"/>
</dbReference>
<evidence type="ECO:0000256" key="4">
    <source>
        <dbReference type="ARBA" id="ARBA00024201"/>
    </source>
</evidence>
<evidence type="ECO:0000256" key="3">
    <source>
        <dbReference type="ARBA" id="ARBA00022801"/>
    </source>
</evidence>
<comment type="similarity">
    <text evidence="4">Belongs to the Fes family.</text>
</comment>
<dbReference type="SUPFAM" id="SSF81296">
    <property type="entry name" value="E set domains"/>
    <property type="match status" value="1"/>
</dbReference>
<evidence type="ECO:0000313" key="7">
    <source>
        <dbReference type="EMBL" id="RKR03948.1"/>
    </source>
</evidence>
<dbReference type="InterPro" id="IPR029058">
    <property type="entry name" value="AB_hydrolase_fold"/>
</dbReference>
<dbReference type="InterPro" id="IPR050583">
    <property type="entry name" value="Mycobacterial_A85_antigen"/>
</dbReference>
<dbReference type="Pfam" id="PF00756">
    <property type="entry name" value="Esterase"/>
    <property type="match status" value="1"/>
</dbReference>
<dbReference type="PANTHER" id="PTHR48098:SF3">
    <property type="entry name" value="IRON(III) ENTEROBACTIN ESTERASE"/>
    <property type="match status" value="1"/>
</dbReference>
<organism evidence="7 8">
    <name type="scientific">Maricaulis maris</name>
    <dbReference type="NCBI Taxonomy" id="74318"/>
    <lineage>
        <taxon>Bacteria</taxon>
        <taxon>Pseudomonadati</taxon>
        <taxon>Pseudomonadota</taxon>
        <taxon>Alphaproteobacteria</taxon>
        <taxon>Maricaulales</taxon>
        <taxon>Maricaulaceae</taxon>
        <taxon>Maricaulis</taxon>
    </lineage>
</organism>
<keyword evidence="2" id="KW-0963">Cytoplasm</keyword>
<evidence type="ECO:0000313" key="8">
    <source>
        <dbReference type="Proteomes" id="UP000273675"/>
    </source>
</evidence>
<evidence type="ECO:0000256" key="1">
    <source>
        <dbReference type="ARBA" id="ARBA00004496"/>
    </source>
</evidence>
<dbReference type="GO" id="GO:0008849">
    <property type="term" value="F:enterochelin esterase activity"/>
    <property type="evidence" value="ECO:0007669"/>
    <property type="project" value="InterPro"/>
</dbReference>
<dbReference type="InterPro" id="IPR021764">
    <property type="entry name" value="Enterochelin_esterase_N"/>
</dbReference>
<gene>
    <name evidence="7" type="ORF">C7435_0391</name>
</gene>
<comment type="caution">
    <text evidence="7">The sequence shown here is derived from an EMBL/GenBank/DDBJ whole genome shotgun (WGS) entry which is preliminary data.</text>
</comment>
<accession>A0A495DM06</accession>
<dbReference type="InterPro" id="IPR013783">
    <property type="entry name" value="Ig-like_fold"/>
</dbReference>
<feature type="signal peptide" evidence="5">
    <location>
        <begin position="1"/>
        <end position="24"/>
    </location>
</feature>
<dbReference type="PANTHER" id="PTHR48098">
    <property type="entry name" value="ENTEROCHELIN ESTERASE-RELATED"/>
    <property type="match status" value="1"/>
</dbReference>
<dbReference type="RefSeq" id="WP_233350654.1">
    <property type="nucleotide sequence ID" value="NZ_RBIM01000001.1"/>
</dbReference>
<dbReference type="InterPro" id="IPR000801">
    <property type="entry name" value="Esterase-like"/>
</dbReference>
<evidence type="ECO:0000259" key="6">
    <source>
        <dbReference type="Pfam" id="PF11806"/>
    </source>
</evidence>
<keyword evidence="3" id="KW-0378">Hydrolase</keyword>
<feature type="domain" description="Enterochelin esterase N-terminal" evidence="6">
    <location>
        <begin position="76"/>
        <end position="145"/>
    </location>
</feature>
<dbReference type="Proteomes" id="UP000273675">
    <property type="component" value="Unassembled WGS sequence"/>
</dbReference>
<name>A0A495DM06_9PROT</name>
<dbReference type="Gene3D" id="2.60.40.10">
    <property type="entry name" value="Immunoglobulins"/>
    <property type="match status" value="1"/>
</dbReference>
<keyword evidence="5" id="KW-0732">Signal</keyword>
<dbReference type="GO" id="GO:0006826">
    <property type="term" value="P:iron ion transport"/>
    <property type="evidence" value="ECO:0007669"/>
    <property type="project" value="InterPro"/>
</dbReference>
<comment type="subcellular location">
    <subcellularLocation>
        <location evidence="1">Cytoplasm</location>
    </subcellularLocation>
</comment>
<dbReference type="GO" id="GO:0005506">
    <property type="term" value="F:iron ion binding"/>
    <property type="evidence" value="ECO:0007669"/>
    <property type="project" value="InterPro"/>
</dbReference>
<feature type="chain" id="PRO_5019827416" evidence="5">
    <location>
        <begin position="25"/>
        <end position="423"/>
    </location>
</feature>
<dbReference type="AlphaFoldDB" id="A0A495DM06"/>
<dbReference type="Gene3D" id="3.40.50.1820">
    <property type="entry name" value="alpha/beta hydrolase"/>
    <property type="match status" value="1"/>
</dbReference>
<evidence type="ECO:0000256" key="5">
    <source>
        <dbReference type="SAM" id="SignalP"/>
    </source>
</evidence>
<dbReference type="GO" id="GO:0005737">
    <property type="term" value="C:cytoplasm"/>
    <property type="evidence" value="ECO:0007669"/>
    <property type="project" value="UniProtKB-SubCell"/>
</dbReference>
<dbReference type="SUPFAM" id="SSF53474">
    <property type="entry name" value="alpha/beta-Hydrolases"/>
    <property type="match status" value="1"/>
</dbReference>